<dbReference type="PANTHER" id="PTHR38787:SF3">
    <property type="entry name" value="REGULATORY P DOMAIN-CONTAINING PROTEIN"/>
    <property type="match status" value="1"/>
</dbReference>
<name>A0ABR4D440_9PEZI</name>
<evidence type="ECO:0000256" key="1">
    <source>
        <dbReference type="SAM" id="SignalP"/>
    </source>
</evidence>
<proteinExistence type="predicted"/>
<protein>
    <submittedName>
        <fullName evidence="2">Uncharacterized protein</fullName>
    </submittedName>
</protein>
<accession>A0ABR4D440</accession>
<dbReference type="Proteomes" id="UP001600064">
    <property type="component" value="Unassembled WGS sequence"/>
</dbReference>
<dbReference type="NCBIfam" id="TIGR04312">
    <property type="entry name" value="choice_anch_B"/>
    <property type="match status" value="1"/>
</dbReference>
<sequence>MFIVQALATIVVVLATIASCREVPVNKKLRAEMYGPGLVHERIMATKHRIWGEFLRQGAFNSSQYGSFGPKKDVVQCRHGVAALVPGDPKNTFRCKNLDLYDFKTHAQLGSASGMGASIWGWTSPEGREFVAIAQEDGTAFAEVTSRGKLVYLGRLPQYGTAPKSMWREIKGYKNYVLIGSEAVRHGIQIFDMSKLLTVNPQKPVKFTNNKDLTAWWMEGLPMGKSHNVLANEEMKYGVATGFQPRDGSLKAGMVFFDLTDPSKPKMLGGTGVDGYVHDAQCIVYRGPDKKYYGRDICYGYDEDAFTMYVFDVTDKKNITVISSVSYEGFAYIHQGWVLDPMWQQYLITDDEYDEYNRTGLGHDGYPVSYIWDISSLENPKQTGYYKGLRKGIDHNQYVKDGYTYQSNYGLGLSILDLRSVPMDPTGRSIREVAYFDTRPEDDNLPGGGNLTFTGSWSNYPYFNSGYILVNTLDRGVFVLKRTR</sequence>
<evidence type="ECO:0000313" key="3">
    <source>
        <dbReference type="Proteomes" id="UP001600064"/>
    </source>
</evidence>
<dbReference type="PANTHER" id="PTHR38787">
    <property type="entry name" value="REGULATORY P DOMAIN-CONTAINING PROTEIN"/>
    <property type="match status" value="1"/>
</dbReference>
<feature type="chain" id="PRO_5047049882" evidence="1">
    <location>
        <begin position="23"/>
        <end position="484"/>
    </location>
</feature>
<dbReference type="EMBL" id="JAZGUE010000007">
    <property type="protein sequence ID" value="KAL2265085.1"/>
    <property type="molecule type" value="Genomic_DNA"/>
</dbReference>
<comment type="caution">
    <text evidence="2">The sequence shown here is derived from an EMBL/GenBank/DDBJ whole genome shotgun (WGS) entry which is preliminary data.</text>
</comment>
<keyword evidence="1" id="KW-0732">Signal</keyword>
<dbReference type="GeneID" id="98129078"/>
<dbReference type="InterPro" id="IPR027589">
    <property type="entry name" value="Choice_anch_B"/>
</dbReference>
<reference evidence="2 3" key="1">
    <citation type="journal article" date="2024" name="Commun. Biol.">
        <title>Comparative genomic analysis of thermophilic fungi reveals convergent evolutionary adaptations and gene losses.</title>
        <authorList>
            <person name="Steindorff A.S."/>
            <person name="Aguilar-Pontes M.V."/>
            <person name="Robinson A.J."/>
            <person name="Andreopoulos B."/>
            <person name="LaButti K."/>
            <person name="Kuo A."/>
            <person name="Mondo S."/>
            <person name="Riley R."/>
            <person name="Otillar R."/>
            <person name="Haridas S."/>
            <person name="Lipzen A."/>
            <person name="Grimwood J."/>
            <person name="Schmutz J."/>
            <person name="Clum A."/>
            <person name="Reid I.D."/>
            <person name="Moisan M.C."/>
            <person name="Butler G."/>
            <person name="Nguyen T.T.M."/>
            <person name="Dewar K."/>
            <person name="Conant G."/>
            <person name="Drula E."/>
            <person name="Henrissat B."/>
            <person name="Hansel C."/>
            <person name="Singer S."/>
            <person name="Hutchinson M.I."/>
            <person name="de Vries R.P."/>
            <person name="Natvig D.O."/>
            <person name="Powell A.J."/>
            <person name="Tsang A."/>
            <person name="Grigoriev I.V."/>
        </authorList>
    </citation>
    <scope>NUCLEOTIDE SEQUENCE [LARGE SCALE GENOMIC DNA]</scope>
    <source>
        <strain evidence="2 3">ATCC 22073</strain>
    </source>
</reference>
<organism evidence="2 3">
    <name type="scientific">Remersonia thermophila</name>
    <dbReference type="NCBI Taxonomy" id="72144"/>
    <lineage>
        <taxon>Eukaryota</taxon>
        <taxon>Fungi</taxon>
        <taxon>Dikarya</taxon>
        <taxon>Ascomycota</taxon>
        <taxon>Pezizomycotina</taxon>
        <taxon>Sordariomycetes</taxon>
        <taxon>Sordariomycetidae</taxon>
        <taxon>Sordariales</taxon>
        <taxon>Sordariales incertae sedis</taxon>
        <taxon>Remersonia</taxon>
    </lineage>
</organism>
<evidence type="ECO:0000313" key="2">
    <source>
        <dbReference type="EMBL" id="KAL2265085.1"/>
    </source>
</evidence>
<keyword evidence="3" id="KW-1185">Reference proteome</keyword>
<dbReference type="RefSeq" id="XP_070863812.1">
    <property type="nucleotide sequence ID" value="XM_071014434.1"/>
</dbReference>
<feature type="signal peptide" evidence="1">
    <location>
        <begin position="1"/>
        <end position="22"/>
    </location>
</feature>
<gene>
    <name evidence="2" type="ORF">VTJ83DRAFT_7595</name>
</gene>